<dbReference type="GO" id="GO:0006511">
    <property type="term" value="P:ubiquitin-dependent protein catabolic process"/>
    <property type="evidence" value="ECO:0007669"/>
    <property type="project" value="TreeGrafter"/>
</dbReference>
<evidence type="ECO:0000256" key="7">
    <source>
        <dbReference type="ARBA" id="ARBA00031303"/>
    </source>
</evidence>
<dbReference type="GO" id="GO:0005829">
    <property type="term" value="C:cytosol"/>
    <property type="evidence" value="ECO:0007669"/>
    <property type="project" value="TreeGrafter"/>
</dbReference>
<evidence type="ECO:0000256" key="2">
    <source>
        <dbReference type="ARBA" id="ARBA00006207"/>
    </source>
</evidence>
<dbReference type="GO" id="GO:0008541">
    <property type="term" value="C:proteasome regulatory particle, lid subcomplex"/>
    <property type="evidence" value="ECO:0007669"/>
    <property type="project" value="TreeGrafter"/>
</dbReference>
<dbReference type="GO" id="GO:0005198">
    <property type="term" value="F:structural molecule activity"/>
    <property type="evidence" value="ECO:0007669"/>
    <property type="project" value="TreeGrafter"/>
</dbReference>
<dbReference type="CTD" id="42802"/>
<feature type="domain" description="PCI" evidence="9">
    <location>
        <begin position="174"/>
        <end position="343"/>
    </location>
</feature>
<comment type="similarity">
    <text evidence="2">Belongs to the proteasome subunit S11 family.</text>
</comment>
<keyword evidence="5" id="KW-0647">Proteasome</keyword>
<dbReference type="Proteomes" id="UP000002282">
    <property type="component" value="Chromosome 3R"/>
</dbReference>
<dbReference type="Pfam" id="PF01399">
    <property type="entry name" value="PCI"/>
    <property type="match status" value="1"/>
</dbReference>
<reference evidence="10 11" key="2">
    <citation type="journal article" date="2007" name="PLoS Biol.">
        <title>Principles of genome evolution in the Drosophila melanogaster species group.</title>
        <authorList>
            <person name="Ranz J.M."/>
            <person name="Maurin D."/>
            <person name="Chan Y.S."/>
            <person name="von Grotthuss M."/>
            <person name="Hillier L.W."/>
            <person name="Roote J."/>
            <person name="Ashburner M."/>
            <person name="Bergman C.M."/>
        </authorList>
    </citation>
    <scope>NUCLEOTIDE SEQUENCE [LARGE SCALE GENOMIC DNA]</scope>
    <source>
        <strain evidence="11">Tai18E2 / Tucson 14021-0261.01</strain>
    </source>
</reference>
<dbReference type="GeneID" id="6537927"/>
<dbReference type="SMR" id="B4PNW9"/>
<dbReference type="InterPro" id="IPR036390">
    <property type="entry name" value="WH_DNA-bd_sf"/>
</dbReference>
<dbReference type="SUPFAM" id="SSF46785">
    <property type="entry name" value="Winged helix' DNA-binding domain"/>
    <property type="match status" value="1"/>
</dbReference>
<evidence type="ECO:0000259" key="9">
    <source>
        <dbReference type="PROSITE" id="PS50250"/>
    </source>
</evidence>
<evidence type="ECO:0000256" key="5">
    <source>
        <dbReference type="ARBA" id="ARBA00022942"/>
    </source>
</evidence>
<evidence type="ECO:0000256" key="3">
    <source>
        <dbReference type="ARBA" id="ARBA00011441"/>
    </source>
</evidence>
<name>B4PNW9_DROYA</name>
<dbReference type="PhylomeDB" id="B4PNW9"/>
<dbReference type="GO" id="GO:0005634">
    <property type="term" value="C:nucleus"/>
    <property type="evidence" value="ECO:0007669"/>
    <property type="project" value="TreeGrafter"/>
</dbReference>
<dbReference type="OrthoDB" id="1093at2759"/>
<reference evidence="10 11" key="1">
    <citation type="journal article" date="2007" name="Nature">
        <title>Evolution of genes and genomes on the Drosophila phylogeny.</title>
        <authorList>
            <consortium name="Drosophila 12 Genomes Consortium"/>
            <person name="Clark A.G."/>
            <person name="Eisen M.B."/>
            <person name="Smith D.R."/>
            <person name="Bergman C.M."/>
            <person name="Oliver B."/>
            <person name="Markow T.A."/>
            <person name="Kaufman T.C."/>
            <person name="Kellis M."/>
            <person name="Gelbart W."/>
            <person name="Iyer V.N."/>
            <person name="Pollard D.A."/>
            <person name="Sackton T.B."/>
            <person name="Larracuente A.M."/>
            <person name="Singh N.D."/>
            <person name="Abad J.P."/>
            <person name="Abt D.N."/>
            <person name="Adryan B."/>
            <person name="Aguade M."/>
            <person name="Akashi H."/>
            <person name="Anderson W.W."/>
            <person name="Aquadro C.F."/>
            <person name="Ardell D.H."/>
            <person name="Arguello R."/>
            <person name="Artieri C.G."/>
            <person name="Barbash D.A."/>
            <person name="Barker D."/>
            <person name="Barsanti P."/>
            <person name="Batterham P."/>
            <person name="Batzoglou S."/>
            <person name="Begun D."/>
            <person name="Bhutkar A."/>
            <person name="Blanco E."/>
            <person name="Bosak S.A."/>
            <person name="Bradley R.K."/>
            <person name="Brand A.D."/>
            <person name="Brent M.R."/>
            <person name="Brooks A.N."/>
            <person name="Brown R.H."/>
            <person name="Butlin R.K."/>
            <person name="Caggese C."/>
            <person name="Calvi B.R."/>
            <person name="Bernardo de Carvalho A."/>
            <person name="Caspi A."/>
            <person name="Castrezana S."/>
            <person name="Celniker S.E."/>
            <person name="Chang J.L."/>
            <person name="Chapple C."/>
            <person name="Chatterji S."/>
            <person name="Chinwalla A."/>
            <person name="Civetta A."/>
            <person name="Clifton S.W."/>
            <person name="Comeron J.M."/>
            <person name="Costello J.C."/>
            <person name="Coyne J.A."/>
            <person name="Daub J."/>
            <person name="David R.G."/>
            <person name="Delcher A.L."/>
            <person name="Delehaunty K."/>
            <person name="Do C.B."/>
            <person name="Ebling H."/>
            <person name="Edwards K."/>
            <person name="Eickbush T."/>
            <person name="Evans J.D."/>
            <person name="Filipski A."/>
            <person name="Findeiss S."/>
            <person name="Freyhult E."/>
            <person name="Fulton L."/>
            <person name="Fulton R."/>
            <person name="Garcia A.C."/>
            <person name="Gardiner A."/>
            <person name="Garfield D.A."/>
            <person name="Garvin B.E."/>
            <person name="Gibson G."/>
            <person name="Gilbert D."/>
            <person name="Gnerre S."/>
            <person name="Godfrey J."/>
            <person name="Good R."/>
            <person name="Gotea V."/>
            <person name="Gravely B."/>
            <person name="Greenberg A.J."/>
            <person name="Griffiths-Jones S."/>
            <person name="Gross S."/>
            <person name="Guigo R."/>
            <person name="Gustafson E.A."/>
            <person name="Haerty W."/>
            <person name="Hahn M.W."/>
            <person name="Halligan D.L."/>
            <person name="Halpern A.L."/>
            <person name="Halter G.M."/>
            <person name="Han M.V."/>
            <person name="Heger A."/>
            <person name="Hillier L."/>
            <person name="Hinrichs A.S."/>
            <person name="Holmes I."/>
            <person name="Hoskins R.A."/>
            <person name="Hubisz M.J."/>
            <person name="Hultmark D."/>
            <person name="Huntley M.A."/>
            <person name="Jaffe D.B."/>
            <person name="Jagadeeshan S."/>
            <person name="Jeck W.R."/>
            <person name="Johnson J."/>
            <person name="Jones C.D."/>
            <person name="Jordan W.C."/>
            <person name="Karpen G.H."/>
            <person name="Kataoka E."/>
            <person name="Keightley P.D."/>
            <person name="Kheradpour P."/>
            <person name="Kirkness E.F."/>
            <person name="Koerich L.B."/>
            <person name="Kristiansen K."/>
            <person name="Kudrna D."/>
            <person name="Kulathinal R.J."/>
            <person name="Kumar S."/>
            <person name="Kwok R."/>
            <person name="Lander E."/>
            <person name="Langley C.H."/>
            <person name="Lapoint R."/>
            <person name="Lazzaro B.P."/>
            <person name="Lee S.J."/>
            <person name="Levesque L."/>
            <person name="Li R."/>
            <person name="Lin C.F."/>
            <person name="Lin M.F."/>
            <person name="Lindblad-Toh K."/>
            <person name="Llopart A."/>
            <person name="Long M."/>
            <person name="Low L."/>
            <person name="Lozovsky E."/>
            <person name="Lu J."/>
            <person name="Luo M."/>
            <person name="Machado C.A."/>
            <person name="Makalowski W."/>
            <person name="Marzo M."/>
            <person name="Matsuda M."/>
            <person name="Matzkin L."/>
            <person name="McAllister B."/>
            <person name="McBride C.S."/>
            <person name="McKernan B."/>
            <person name="McKernan K."/>
            <person name="Mendez-Lago M."/>
            <person name="Minx P."/>
            <person name="Mollenhauer M.U."/>
            <person name="Montooth K."/>
            <person name="Mount S.M."/>
            <person name="Mu X."/>
            <person name="Myers E."/>
            <person name="Negre B."/>
            <person name="Newfeld S."/>
            <person name="Nielsen R."/>
            <person name="Noor M.A."/>
            <person name="O'Grady P."/>
            <person name="Pachter L."/>
            <person name="Papaceit M."/>
            <person name="Parisi M.J."/>
            <person name="Parisi M."/>
            <person name="Parts L."/>
            <person name="Pedersen J.S."/>
            <person name="Pesole G."/>
            <person name="Phillippy A.M."/>
            <person name="Ponting C.P."/>
            <person name="Pop M."/>
            <person name="Porcelli D."/>
            <person name="Powell J.R."/>
            <person name="Prohaska S."/>
            <person name="Pruitt K."/>
            <person name="Puig M."/>
            <person name="Quesneville H."/>
            <person name="Ram K.R."/>
            <person name="Rand D."/>
            <person name="Rasmussen M.D."/>
            <person name="Reed L.K."/>
            <person name="Reenan R."/>
            <person name="Reily A."/>
            <person name="Remington K.A."/>
            <person name="Rieger T.T."/>
            <person name="Ritchie M.G."/>
            <person name="Robin C."/>
            <person name="Rogers Y.H."/>
            <person name="Rohde C."/>
            <person name="Rozas J."/>
            <person name="Rubenfield M.J."/>
            <person name="Ruiz A."/>
            <person name="Russo S."/>
            <person name="Salzberg S.L."/>
            <person name="Sanchez-Gracia A."/>
            <person name="Saranga D.J."/>
            <person name="Sato H."/>
            <person name="Schaeffer S.W."/>
            <person name="Schatz M.C."/>
            <person name="Schlenke T."/>
            <person name="Schwartz R."/>
            <person name="Segarra C."/>
            <person name="Singh R.S."/>
            <person name="Sirot L."/>
            <person name="Sirota M."/>
            <person name="Sisneros N.B."/>
            <person name="Smith C.D."/>
            <person name="Smith T.F."/>
            <person name="Spieth J."/>
            <person name="Stage D.E."/>
            <person name="Stark A."/>
            <person name="Stephan W."/>
            <person name="Strausberg R.L."/>
            <person name="Strempel S."/>
            <person name="Sturgill D."/>
            <person name="Sutton G."/>
            <person name="Sutton G.G."/>
            <person name="Tao W."/>
            <person name="Teichmann S."/>
            <person name="Tobari Y.N."/>
            <person name="Tomimura Y."/>
            <person name="Tsolas J.M."/>
            <person name="Valente V.L."/>
            <person name="Venter E."/>
            <person name="Venter J.C."/>
            <person name="Vicario S."/>
            <person name="Vieira F.G."/>
            <person name="Vilella A.J."/>
            <person name="Villasante A."/>
            <person name="Walenz B."/>
            <person name="Wang J."/>
            <person name="Wasserman M."/>
            <person name="Watts T."/>
            <person name="Wilson D."/>
            <person name="Wilson R.K."/>
            <person name="Wing R.A."/>
            <person name="Wolfner M.F."/>
            <person name="Wong A."/>
            <person name="Wong G.K."/>
            <person name="Wu C.I."/>
            <person name="Wu G."/>
            <person name="Yamamoto D."/>
            <person name="Yang H.P."/>
            <person name="Yang S.P."/>
            <person name="Yorke J.A."/>
            <person name="Yoshida K."/>
            <person name="Zdobnov E."/>
            <person name="Zhang P."/>
            <person name="Zhang Y."/>
            <person name="Zimin A.V."/>
            <person name="Baldwin J."/>
            <person name="Abdouelleil A."/>
            <person name="Abdulkadir J."/>
            <person name="Abebe A."/>
            <person name="Abera B."/>
            <person name="Abreu J."/>
            <person name="Acer S.C."/>
            <person name="Aftuck L."/>
            <person name="Alexander A."/>
            <person name="An P."/>
            <person name="Anderson E."/>
            <person name="Anderson S."/>
            <person name="Arachi H."/>
            <person name="Azer M."/>
            <person name="Bachantsang P."/>
            <person name="Barry A."/>
            <person name="Bayul T."/>
            <person name="Berlin A."/>
            <person name="Bessette D."/>
            <person name="Bloom T."/>
            <person name="Blye J."/>
            <person name="Boguslavskiy L."/>
            <person name="Bonnet C."/>
            <person name="Boukhgalter B."/>
            <person name="Bourzgui I."/>
            <person name="Brown A."/>
            <person name="Cahill P."/>
            <person name="Channer S."/>
            <person name="Cheshatsang Y."/>
            <person name="Chuda L."/>
            <person name="Citroen M."/>
            <person name="Collymore A."/>
            <person name="Cooke P."/>
            <person name="Costello M."/>
            <person name="D'Aco K."/>
            <person name="Daza R."/>
            <person name="De Haan G."/>
            <person name="DeGray S."/>
            <person name="DeMaso C."/>
            <person name="Dhargay N."/>
            <person name="Dooley K."/>
            <person name="Dooley E."/>
            <person name="Doricent M."/>
            <person name="Dorje P."/>
            <person name="Dorjee K."/>
            <person name="Dupes A."/>
            <person name="Elong R."/>
            <person name="Falk J."/>
            <person name="Farina A."/>
            <person name="Faro S."/>
            <person name="Ferguson D."/>
            <person name="Fisher S."/>
            <person name="Foley C.D."/>
            <person name="Franke A."/>
            <person name="Friedrich D."/>
            <person name="Gadbois L."/>
            <person name="Gearin G."/>
            <person name="Gearin C.R."/>
            <person name="Giannoukos G."/>
            <person name="Goode T."/>
            <person name="Graham J."/>
            <person name="Grandbois E."/>
            <person name="Grewal S."/>
            <person name="Gyaltsen K."/>
            <person name="Hafez N."/>
            <person name="Hagos B."/>
            <person name="Hall J."/>
            <person name="Henson C."/>
            <person name="Hollinger A."/>
            <person name="Honan T."/>
            <person name="Huard M.D."/>
            <person name="Hughes L."/>
            <person name="Hurhula B."/>
            <person name="Husby M.E."/>
            <person name="Kamat A."/>
            <person name="Kanga B."/>
            <person name="Kashin S."/>
            <person name="Khazanovich D."/>
            <person name="Kisner P."/>
            <person name="Lance K."/>
            <person name="Lara M."/>
            <person name="Lee W."/>
            <person name="Lennon N."/>
            <person name="Letendre F."/>
            <person name="LeVine R."/>
            <person name="Lipovsky A."/>
            <person name="Liu X."/>
            <person name="Liu J."/>
            <person name="Liu S."/>
            <person name="Lokyitsang T."/>
            <person name="Lokyitsang Y."/>
            <person name="Lubonja R."/>
            <person name="Lui A."/>
            <person name="MacDonald P."/>
            <person name="Magnisalis V."/>
            <person name="Maru K."/>
            <person name="Matthews C."/>
            <person name="McCusker W."/>
            <person name="McDonough S."/>
            <person name="Mehta T."/>
            <person name="Meldrim J."/>
            <person name="Meneus L."/>
            <person name="Mihai O."/>
            <person name="Mihalev A."/>
            <person name="Mihova T."/>
            <person name="Mittelman R."/>
            <person name="Mlenga V."/>
            <person name="Montmayeur A."/>
            <person name="Mulrain L."/>
            <person name="Navidi A."/>
            <person name="Naylor J."/>
            <person name="Negash T."/>
            <person name="Nguyen T."/>
            <person name="Nguyen N."/>
            <person name="Nicol R."/>
            <person name="Norbu C."/>
            <person name="Norbu N."/>
            <person name="Novod N."/>
            <person name="O'Neill B."/>
            <person name="Osman S."/>
            <person name="Markiewicz E."/>
            <person name="Oyono O.L."/>
            <person name="Patti C."/>
            <person name="Phunkhang P."/>
            <person name="Pierre F."/>
            <person name="Priest M."/>
            <person name="Raghuraman S."/>
            <person name="Rege F."/>
            <person name="Reyes R."/>
            <person name="Rise C."/>
            <person name="Rogov P."/>
            <person name="Ross K."/>
            <person name="Ryan E."/>
            <person name="Settipalli S."/>
            <person name="Shea T."/>
            <person name="Sherpa N."/>
            <person name="Shi L."/>
            <person name="Shih D."/>
            <person name="Sparrow T."/>
            <person name="Spaulding J."/>
            <person name="Stalker J."/>
            <person name="Stange-Thomann N."/>
            <person name="Stavropoulos S."/>
            <person name="Stone C."/>
            <person name="Strader C."/>
            <person name="Tesfaye S."/>
            <person name="Thomson T."/>
            <person name="Thoulutsang Y."/>
            <person name="Thoulutsang D."/>
            <person name="Topham K."/>
            <person name="Topping I."/>
            <person name="Tsamla T."/>
            <person name="Vassiliev H."/>
            <person name="Vo A."/>
            <person name="Wangchuk T."/>
            <person name="Wangdi T."/>
            <person name="Weiand M."/>
            <person name="Wilkinson J."/>
            <person name="Wilson A."/>
            <person name="Yadav S."/>
            <person name="Young G."/>
            <person name="Yu Q."/>
            <person name="Zembek L."/>
            <person name="Zhong D."/>
            <person name="Zimmer A."/>
            <person name="Zwirko Z."/>
            <person name="Jaffe D.B."/>
            <person name="Alvarez P."/>
            <person name="Brockman W."/>
            <person name="Butler J."/>
            <person name="Chin C."/>
            <person name="Gnerre S."/>
            <person name="Grabherr M."/>
            <person name="Kleber M."/>
            <person name="Mauceli E."/>
            <person name="MacCallum I."/>
        </authorList>
    </citation>
    <scope>NUCLEOTIDE SEQUENCE [LARGE SCALE GENOMIC DNA]</scope>
    <source>
        <strain evidence="11">Tai18E2 / Tucson 14021-0261.01</strain>
    </source>
</reference>
<evidence type="ECO:0000256" key="1">
    <source>
        <dbReference type="ARBA" id="ARBA00002362"/>
    </source>
</evidence>
<evidence type="ECO:0000256" key="4">
    <source>
        <dbReference type="ARBA" id="ARBA00015732"/>
    </source>
</evidence>
<gene>
    <name evidence="10" type="primary">Dyak\Rpn9</name>
    <name evidence="10" type="synonym">Dyak\GE23930</name>
    <name evidence="10" type="synonym">dyak_GLEANR_7673</name>
    <name evidence="10" type="synonym">GE23930</name>
    <name evidence="10" type="synonym">Rpn9</name>
    <name evidence="10" type="ORF">Dyak_GE23930</name>
</gene>
<evidence type="ECO:0000256" key="6">
    <source>
        <dbReference type="ARBA" id="ARBA00029749"/>
    </source>
</evidence>
<evidence type="ECO:0000313" key="10">
    <source>
        <dbReference type="EMBL" id="EDW98179.1"/>
    </source>
</evidence>
<dbReference type="PANTHER" id="PTHR10539">
    <property type="entry name" value="26S PROTEASOME NON-ATPASE REGULATORY SUBUNIT 13"/>
    <property type="match status" value="1"/>
</dbReference>
<dbReference type="SMART" id="SM00088">
    <property type="entry name" value="PINT"/>
    <property type="match status" value="1"/>
</dbReference>
<dbReference type="InterPro" id="IPR000717">
    <property type="entry name" value="PCI_dom"/>
</dbReference>
<dbReference type="InterPro" id="IPR035298">
    <property type="entry name" value="PSMD13"/>
</dbReference>
<protein>
    <recommendedName>
        <fullName evidence="4">26S proteasome non-ATPase regulatory subunit 13</fullName>
    </recommendedName>
    <alternativeName>
        <fullName evidence="6">26S proteasome regulatory subunit RPN9</fullName>
    </alternativeName>
    <alternativeName>
        <fullName evidence="8">26S proteasome regulatory subunit S11</fullName>
    </alternativeName>
    <alternativeName>
        <fullName evidence="7">26S proteasome regulatory subunit p40.5</fullName>
    </alternativeName>
</protein>
<keyword evidence="11" id="KW-1185">Reference proteome</keyword>
<dbReference type="HOGENOM" id="CLU_042989_0_0_1"/>
<proteinExistence type="inferred from homology"/>
<dbReference type="OMA" id="ANKRTIT"/>
<accession>B4PNW9</accession>
<dbReference type="AlphaFoldDB" id="B4PNW9"/>
<dbReference type="Pfam" id="PF22037">
    <property type="entry name" value="PSD13_N"/>
    <property type="match status" value="1"/>
</dbReference>
<comment type="function">
    <text evidence="1">Component of the 26S proteasome, a multiprotein complex involved in the ATP-dependent degradation of ubiquitinated proteins. This complex plays a key role in the maintenance of protein homeostasis by removing misfolded or damaged proteins, which could impair cellular functions, and by removing proteins whose functions are no longer required. Therefore, the proteasome participates in numerous cellular processes, including cell cycle progression, apoptosis, or DNA damage repair.</text>
</comment>
<dbReference type="KEGG" id="dya:Dyak_GE23930"/>
<dbReference type="PROSITE" id="PS50250">
    <property type="entry name" value="PCI"/>
    <property type="match status" value="1"/>
</dbReference>
<sequence>MSNPQPNVTAYLATQKKTTNKELAAEWTLIEELYNEKLWNELTIKLVTFVRHESLQDESALLQLYQNFLSTFETKINPYGLIQILEVVVDNIGDKKEAIEFLEKMKDKVKICDEAVWYLQVMQGNLYLSNLNDLNATKKIIEELRDVLEEAGNVTPVHGKYYMLASQYYRRVGKHSDYYRCGLQFLGCSLDEYPRDQWAQQAFFLGLAALLGDGVYNIGELLAHPILESLKGTENEWLMELLKAFNTGDINKFNDMKKIWSKIPDLAAQEVKLRQKISLLCLMEMTFKRTAIERAITFTDIAQETKLPAKEVELLIMKALALDLVRGEIDQVAGVVNMSWVQPRVLNRSQIVGMASTLDTWMGAITNMEKLMENRAAEILTN</sequence>
<evidence type="ECO:0000256" key="8">
    <source>
        <dbReference type="ARBA" id="ARBA00032323"/>
    </source>
</evidence>
<dbReference type="InterPro" id="IPR054179">
    <property type="entry name" value="PSD13_N"/>
</dbReference>
<dbReference type="eggNOG" id="KOG2908">
    <property type="taxonomic scope" value="Eukaryota"/>
</dbReference>
<dbReference type="EMBL" id="CM000160">
    <property type="protein sequence ID" value="EDW98179.1"/>
    <property type="molecule type" value="Genomic_DNA"/>
</dbReference>
<evidence type="ECO:0000313" key="11">
    <source>
        <dbReference type="Proteomes" id="UP000002282"/>
    </source>
</evidence>
<organism evidence="10 11">
    <name type="scientific">Drosophila yakuba</name>
    <name type="common">Fruit fly</name>
    <dbReference type="NCBI Taxonomy" id="7245"/>
    <lineage>
        <taxon>Eukaryota</taxon>
        <taxon>Metazoa</taxon>
        <taxon>Ecdysozoa</taxon>
        <taxon>Arthropoda</taxon>
        <taxon>Hexapoda</taxon>
        <taxon>Insecta</taxon>
        <taxon>Pterygota</taxon>
        <taxon>Neoptera</taxon>
        <taxon>Endopterygota</taxon>
        <taxon>Diptera</taxon>
        <taxon>Brachycera</taxon>
        <taxon>Muscomorpha</taxon>
        <taxon>Ephydroidea</taxon>
        <taxon>Drosophilidae</taxon>
        <taxon>Drosophila</taxon>
        <taxon>Sophophora</taxon>
    </lineage>
</organism>
<comment type="subunit">
    <text evidence="3">Component of the 19S proteasome regulatory particle complex. The 26S proteasome consists of a 20S core particle (CP) and two 19S regulatory subunits (RP). The regulatory particle is made of a lid composed of 9 subunits including PSMD13, a base containing 6 ATPases and few additional components.</text>
</comment>
<dbReference type="PANTHER" id="PTHR10539:SF0">
    <property type="entry name" value="26S PROTEASOME NON-ATPASE REGULATORY SUBUNIT 13"/>
    <property type="match status" value="1"/>
</dbReference>